<feature type="domain" description="Helicase ATP-binding" evidence="13">
    <location>
        <begin position="220"/>
        <end position="386"/>
    </location>
</feature>
<keyword evidence="2 11" id="KW-0235">DNA replication</keyword>
<feature type="binding site" evidence="11">
    <location>
        <position position="459"/>
    </location>
    <ligand>
        <name>Zn(2+)</name>
        <dbReference type="ChEBI" id="CHEBI:29105"/>
        <label>2</label>
    </ligand>
</feature>
<evidence type="ECO:0000256" key="6">
    <source>
        <dbReference type="ARBA" id="ARBA00022806"/>
    </source>
</evidence>
<accession>A0ABZ0PI79</accession>
<dbReference type="Pfam" id="PF17764">
    <property type="entry name" value="PriA_3primeBD"/>
    <property type="match status" value="1"/>
</dbReference>
<dbReference type="Gene3D" id="3.40.1440.60">
    <property type="entry name" value="PriA, 3(prime) DNA-binding domain"/>
    <property type="match status" value="1"/>
</dbReference>
<dbReference type="InterPro" id="IPR011545">
    <property type="entry name" value="DEAD/DEAH_box_helicase_dom"/>
</dbReference>
<dbReference type="GO" id="GO:0016787">
    <property type="term" value="F:hydrolase activity"/>
    <property type="evidence" value="ECO:0007669"/>
    <property type="project" value="UniProtKB-KW"/>
</dbReference>
<dbReference type="SUPFAM" id="SSF52540">
    <property type="entry name" value="P-loop containing nucleoside triphosphate hydrolases"/>
    <property type="match status" value="2"/>
</dbReference>
<comment type="catalytic activity">
    <reaction evidence="11">
        <text>Couples ATP hydrolysis with the unwinding of duplex DNA by translocating in the 3'-5' direction.</text>
        <dbReference type="EC" id="5.6.2.4"/>
    </reaction>
</comment>
<keyword evidence="1 11" id="KW-0639">Primosome</keyword>
<comment type="similarity">
    <text evidence="11">Belongs to the helicase family. PriA subfamily.</text>
</comment>
<evidence type="ECO:0000256" key="8">
    <source>
        <dbReference type="ARBA" id="ARBA00022840"/>
    </source>
</evidence>
<evidence type="ECO:0000259" key="13">
    <source>
        <dbReference type="PROSITE" id="PS51192"/>
    </source>
</evidence>
<evidence type="ECO:0000313" key="15">
    <source>
        <dbReference type="Proteomes" id="UP001305521"/>
    </source>
</evidence>
<dbReference type="EC" id="5.6.2.4" evidence="11"/>
<comment type="catalytic activity">
    <reaction evidence="11">
        <text>ATP + H2O = ADP + phosphate + H(+)</text>
        <dbReference type="Rhea" id="RHEA:13065"/>
        <dbReference type="ChEBI" id="CHEBI:15377"/>
        <dbReference type="ChEBI" id="CHEBI:15378"/>
        <dbReference type="ChEBI" id="CHEBI:30616"/>
        <dbReference type="ChEBI" id="CHEBI:43474"/>
        <dbReference type="ChEBI" id="CHEBI:456216"/>
        <dbReference type="EC" id="5.6.2.4"/>
    </reaction>
</comment>
<keyword evidence="10 11" id="KW-0413">Isomerase</keyword>
<dbReference type="EMBL" id="CP137852">
    <property type="protein sequence ID" value="WPB85177.1"/>
    <property type="molecule type" value="Genomic_DNA"/>
</dbReference>
<feature type="binding site" evidence="11">
    <location>
        <position position="490"/>
    </location>
    <ligand>
        <name>Zn(2+)</name>
        <dbReference type="ChEBI" id="CHEBI:29105"/>
        <label>1</label>
    </ligand>
</feature>
<dbReference type="HAMAP" id="MF_00983">
    <property type="entry name" value="PriA"/>
    <property type="match status" value="1"/>
</dbReference>
<dbReference type="InterPro" id="IPR042115">
    <property type="entry name" value="PriA_3primeBD_sf"/>
</dbReference>
<dbReference type="InterPro" id="IPR041236">
    <property type="entry name" value="PriA_C"/>
</dbReference>
<protein>
    <recommendedName>
        <fullName evidence="11">Replication restart protein PriA</fullName>
    </recommendedName>
    <alternativeName>
        <fullName evidence="11">ATP-dependent DNA helicase PriA</fullName>
        <ecNumber evidence="11">5.6.2.4</ecNumber>
    </alternativeName>
    <alternativeName>
        <fullName evidence="11">DNA 3'-5' helicase PriA</fullName>
    </alternativeName>
</protein>
<dbReference type="InterPro" id="IPR005259">
    <property type="entry name" value="PriA"/>
</dbReference>
<keyword evidence="9 11" id="KW-0238">DNA-binding</keyword>
<evidence type="ECO:0000256" key="3">
    <source>
        <dbReference type="ARBA" id="ARBA00022723"/>
    </source>
</evidence>
<dbReference type="Pfam" id="PF00270">
    <property type="entry name" value="DEAD"/>
    <property type="match status" value="1"/>
</dbReference>
<dbReference type="SMART" id="SM00487">
    <property type="entry name" value="DEXDc"/>
    <property type="match status" value="1"/>
</dbReference>
<evidence type="ECO:0000256" key="2">
    <source>
        <dbReference type="ARBA" id="ARBA00022705"/>
    </source>
</evidence>
<comment type="function">
    <text evidence="11">Initiates the restart of stalled replication forks, which reloads the replicative helicase on sites other than the origin of replication. Recognizes and binds to abandoned replication forks and remodels them to uncover a helicase loading site. Promotes assembly of the primosome at these replication forks.</text>
</comment>
<name>A0ABZ0PI79_9PROT</name>
<dbReference type="Gene3D" id="3.40.50.300">
    <property type="entry name" value="P-loop containing nucleotide triphosphate hydrolases"/>
    <property type="match status" value="2"/>
</dbReference>
<feature type="binding site" evidence="11">
    <location>
        <position position="447"/>
    </location>
    <ligand>
        <name>Zn(2+)</name>
        <dbReference type="ChEBI" id="CHEBI:29105"/>
        <label>1</label>
    </ligand>
</feature>
<keyword evidence="7 11" id="KW-0862">Zinc</keyword>
<evidence type="ECO:0000256" key="11">
    <source>
        <dbReference type="HAMAP-Rule" id="MF_00983"/>
    </source>
</evidence>
<dbReference type="Pfam" id="PF18074">
    <property type="entry name" value="PriA_C"/>
    <property type="match status" value="1"/>
</dbReference>
<proteinExistence type="inferred from homology"/>
<evidence type="ECO:0000256" key="4">
    <source>
        <dbReference type="ARBA" id="ARBA00022741"/>
    </source>
</evidence>
<keyword evidence="4 11" id="KW-0547">Nucleotide-binding</keyword>
<dbReference type="PANTHER" id="PTHR30580">
    <property type="entry name" value="PRIMOSOMAL PROTEIN N"/>
    <property type="match status" value="1"/>
</dbReference>
<keyword evidence="6 11" id="KW-0347">Helicase</keyword>
<feature type="region of interest" description="Disordered" evidence="12">
    <location>
        <begin position="1"/>
        <end position="20"/>
    </location>
</feature>
<dbReference type="NCBIfam" id="TIGR00595">
    <property type="entry name" value="priA"/>
    <property type="match status" value="1"/>
</dbReference>
<feature type="binding site" evidence="11">
    <location>
        <position position="450"/>
    </location>
    <ligand>
        <name>Zn(2+)</name>
        <dbReference type="ChEBI" id="CHEBI:29105"/>
        <label>1</label>
    </ligand>
</feature>
<dbReference type="CDD" id="cd17929">
    <property type="entry name" value="DEXHc_priA"/>
    <property type="match status" value="1"/>
</dbReference>
<dbReference type="Proteomes" id="UP001305521">
    <property type="component" value="Chromosome"/>
</dbReference>
<keyword evidence="15" id="KW-1185">Reference proteome</keyword>
<evidence type="ECO:0000256" key="1">
    <source>
        <dbReference type="ARBA" id="ARBA00022515"/>
    </source>
</evidence>
<feature type="binding site" evidence="11">
    <location>
        <position position="477"/>
    </location>
    <ligand>
        <name>Zn(2+)</name>
        <dbReference type="ChEBI" id="CHEBI:29105"/>
        <label>2</label>
    </ligand>
</feature>
<dbReference type="NCBIfam" id="NF004070">
    <property type="entry name" value="PRK05580.2-2"/>
    <property type="match status" value="1"/>
</dbReference>
<dbReference type="RefSeq" id="WP_318649143.1">
    <property type="nucleotide sequence ID" value="NZ_CP137852.1"/>
</dbReference>
<evidence type="ECO:0000256" key="5">
    <source>
        <dbReference type="ARBA" id="ARBA00022801"/>
    </source>
</evidence>
<keyword evidence="3 11" id="KW-0479">Metal-binding</keyword>
<evidence type="ECO:0000256" key="12">
    <source>
        <dbReference type="SAM" id="MobiDB-lite"/>
    </source>
</evidence>
<evidence type="ECO:0000256" key="10">
    <source>
        <dbReference type="ARBA" id="ARBA00023235"/>
    </source>
</evidence>
<evidence type="ECO:0000256" key="9">
    <source>
        <dbReference type="ARBA" id="ARBA00023125"/>
    </source>
</evidence>
<organism evidence="14 15">
    <name type="scientific">Sediminicoccus rosea</name>
    <dbReference type="NCBI Taxonomy" id="1225128"/>
    <lineage>
        <taxon>Bacteria</taxon>
        <taxon>Pseudomonadati</taxon>
        <taxon>Pseudomonadota</taxon>
        <taxon>Alphaproteobacteria</taxon>
        <taxon>Acetobacterales</taxon>
        <taxon>Roseomonadaceae</taxon>
        <taxon>Sediminicoccus</taxon>
    </lineage>
</organism>
<dbReference type="InterPro" id="IPR041222">
    <property type="entry name" value="PriA_3primeBD"/>
</dbReference>
<dbReference type="PROSITE" id="PS51192">
    <property type="entry name" value="HELICASE_ATP_BIND_1"/>
    <property type="match status" value="1"/>
</dbReference>
<evidence type="ECO:0000313" key="14">
    <source>
        <dbReference type="EMBL" id="WPB85177.1"/>
    </source>
</evidence>
<feature type="binding site" evidence="11">
    <location>
        <position position="456"/>
    </location>
    <ligand>
        <name>Zn(2+)</name>
        <dbReference type="ChEBI" id="CHEBI:29105"/>
        <label>2</label>
    </ligand>
</feature>
<reference evidence="14 15" key="1">
    <citation type="submission" date="2023-11" db="EMBL/GenBank/DDBJ databases">
        <title>Arctic aerobic anoxygenic photoheterotroph Sediminicoccus rosea KRV36 adapts its photosynthesis to long days of polar summer.</title>
        <authorList>
            <person name="Tomasch J."/>
            <person name="Kopejtka K."/>
            <person name="Bily T."/>
            <person name="Gardiner A.T."/>
            <person name="Gardian Z."/>
            <person name="Shivaramu S."/>
            <person name="Koblizek M."/>
            <person name="Engelhardt F."/>
            <person name="Kaftan D."/>
        </authorList>
    </citation>
    <scope>NUCLEOTIDE SEQUENCE [LARGE SCALE GENOMIC DNA]</scope>
    <source>
        <strain evidence="14 15">R-30</strain>
    </source>
</reference>
<dbReference type="InterPro" id="IPR027417">
    <property type="entry name" value="P-loop_NTPase"/>
</dbReference>
<feature type="binding site" evidence="11">
    <location>
        <position position="487"/>
    </location>
    <ligand>
        <name>Zn(2+)</name>
        <dbReference type="ChEBI" id="CHEBI:29105"/>
        <label>1</label>
    </ligand>
</feature>
<dbReference type="PANTHER" id="PTHR30580:SF0">
    <property type="entry name" value="PRIMOSOMAL PROTEIN N"/>
    <property type="match status" value="1"/>
</dbReference>
<comment type="cofactor">
    <cofactor evidence="11">
        <name>Zn(2+)</name>
        <dbReference type="ChEBI" id="CHEBI:29105"/>
    </cofactor>
    <text evidence="11">Binds 2 zinc ions per subunit.</text>
</comment>
<dbReference type="InterPro" id="IPR014001">
    <property type="entry name" value="Helicase_ATP-bd"/>
</dbReference>
<dbReference type="InterPro" id="IPR040498">
    <property type="entry name" value="PriA_CRR"/>
</dbReference>
<sequence>MATPSRKANTGEEGTGGAGQRVSVLLPLPLEGAYDYRLPPGLVAGPGSFVEVPLGGRVSLGVIWDAAPDAAHVAERRLREVIAVKPAPPMRPALRQLVEWIAAYTLSPPGAVLRMAMSAPAALEAPAQASGWRRVRGAEARITPDRARALAALGEETLPGTEIARLAGVSLGVVRGLASVGLIEPALMPRAAAFPRPRPDFAPPVLRPEQEEAAAALREAVAARRFGVTLLQGVTGSGKTEVYLDAVAETLRQGRQALVLLPEIALSTQWLARFERRFGAPPALWHSELSSRTRRVTWRAVAEGDAPVLVGARSALFLPFPDLGLIVVDEEHETAFKQEEGVIYHARDMAVVRARLEAATCVLVSATPSLESVANAEAGRYRRLGLPVRHGGAAMAEVSAVDLRQHPPERGRFLSPPLVAAVTETLARGEQAMLFLNRRGYAPLTLCRACGHRMQCPNCTAWLVEHRAQRRLLCHHCGHTAPTPAACPECGAEHSLVPIGPGVERIQEEVAELFPEARRLVMASDTIPGPAAAAEAARQIEDREVDLIIGTQIVAKGWHFPHLTLVGVVDADLGLGGGDLRAGERTMQLLHQVAGRAGREDKPGRVMLQSFSPEHPVMQALIRDDFPGFLKAEAAQREPGHWPPYGRLAALIISSEDARAAERGARELGLAAPVGDGLQVLGPAPAPLALLRGRYRHRLLLKAARGVKVQPVLVDWLARVQLPREVRVQVDVDPVGFL</sequence>
<dbReference type="Pfam" id="PF18319">
    <property type="entry name" value="Zn_ribbon_PriA"/>
    <property type="match status" value="1"/>
</dbReference>
<comment type="subunit">
    <text evidence="11">Component of the replication restart primosome.</text>
</comment>
<keyword evidence="5 11" id="KW-0378">Hydrolase</keyword>
<feature type="binding site" evidence="11">
    <location>
        <position position="474"/>
    </location>
    <ligand>
        <name>Zn(2+)</name>
        <dbReference type="ChEBI" id="CHEBI:29105"/>
        <label>2</label>
    </ligand>
</feature>
<evidence type="ECO:0000256" key="7">
    <source>
        <dbReference type="ARBA" id="ARBA00022833"/>
    </source>
</evidence>
<keyword evidence="8 11" id="KW-0067">ATP-binding</keyword>
<gene>
    <name evidence="11" type="primary">priA</name>
    <name evidence="14" type="ORF">R9Z33_24190</name>
</gene>